<gene>
    <name evidence="17" type="primary">Acey_s0162.g3444</name>
    <name evidence="17" type="ORF">Y032_0162g3444</name>
</gene>
<dbReference type="InterPro" id="IPR001873">
    <property type="entry name" value="ENaC"/>
</dbReference>
<evidence type="ECO:0000256" key="14">
    <source>
        <dbReference type="SAM" id="Coils"/>
    </source>
</evidence>
<evidence type="ECO:0000256" key="9">
    <source>
        <dbReference type="ARBA" id="ARBA00023136"/>
    </source>
</evidence>
<evidence type="ECO:0000256" key="11">
    <source>
        <dbReference type="ARBA" id="ARBA00023201"/>
    </source>
</evidence>
<evidence type="ECO:0000256" key="16">
    <source>
        <dbReference type="SAM" id="Phobius"/>
    </source>
</evidence>
<dbReference type="GO" id="GO:0015280">
    <property type="term" value="F:ligand-gated sodium channel activity"/>
    <property type="evidence" value="ECO:0007669"/>
    <property type="project" value="TreeGrafter"/>
</dbReference>
<dbReference type="PRINTS" id="PR01078">
    <property type="entry name" value="AMINACHANNEL"/>
</dbReference>
<dbReference type="PANTHER" id="PTHR11690">
    <property type="entry name" value="AMILORIDE-SENSITIVE SODIUM CHANNEL-RELATED"/>
    <property type="match status" value="1"/>
</dbReference>
<dbReference type="OrthoDB" id="8065060at2759"/>
<comment type="similarity">
    <text evidence="2 13">Belongs to the amiloride-sensitive sodium channel (TC 1.A.6) family.</text>
</comment>
<dbReference type="Pfam" id="PF00858">
    <property type="entry name" value="ASC"/>
    <property type="match status" value="1"/>
</dbReference>
<reference evidence="18" key="1">
    <citation type="journal article" date="2015" name="Nat. Genet.">
        <title>The genome and transcriptome of the zoonotic hookworm Ancylostoma ceylanicum identify infection-specific gene families.</title>
        <authorList>
            <person name="Schwarz E.M."/>
            <person name="Hu Y."/>
            <person name="Antoshechkin I."/>
            <person name="Miller M.M."/>
            <person name="Sternberg P.W."/>
            <person name="Aroian R.V."/>
        </authorList>
    </citation>
    <scope>NUCLEOTIDE SEQUENCE</scope>
    <source>
        <strain evidence="18">HY135</strain>
    </source>
</reference>
<organism evidence="17 18">
    <name type="scientific">Ancylostoma ceylanicum</name>
    <dbReference type="NCBI Taxonomy" id="53326"/>
    <lineage>
        <taxon>Eukaryota</taxon>
        <taxon>Metazoa</taxon>
        <taxon>Ecdysozoa</taxon>
        <taxon>Nematoda</taxon>
        <taxon>Chromadorea</taxon>
        <taxon>Rhabditida</taxon>
        <taxon>Rhabditina</taxon>
        <taxon>Rhabditomorpha</taxon>
        <taxon>Strongyloidea</taxon>
        <taxon>Ancylostomatidae</taxon>
        <taxon>Ancylostomatinae</taxon>
        <taxon>Ancylostoma</taxon>
    </lineage>
</organism>
<keyword evidence="4 13" id="KW-0894">Sodium channel</keyword>
<evidence type="ECO:0000256" key="3">
    <source>
        <dbReference type="ARBA" id="ARBA00022448"/>
    </source>
</evidence>
<comment type="caution">
    <text evidence="17">The sequence shown here is derived from an EMBL/GenBank/DDBJ whole genome shotgun (WGS) entry which is preliminary data.</text>
</comment>
<dbReference type="Proteomes" id="UP000024635">
    <property type="component" value="Unassembled WGS sequence"/>
</dbReference>
<feature type="region of interest" description="Disordered" evidence="15">
    <location>
        <begin position="541"/>
        <end position="565"/>
    </location>
</feature>
<keyword evidence="7" id="KW-0915">Sodium</keyword>
<evidence type="ECO:0000256" key="10">
    <source>
        <dbReference type="ARBA" id="ARBA00023180"/>
    </source>
</evidence>
<feature type="coiled-coil region" evidence="14">
    <location>
        <begin position="480"/>
        <end position="507"/>
    </location>
</feature>
<keyword evidence="11 13" id="KW-0739">Sodium transport</keyword>
<evidence type="ECO:0008006" key="19">
    <source>
        <dbReference type="Google" id="ProtNLM"/>
    </source>
</evidence>
<keyword evidence="9 16" id="KW-0472">Membrane</keyword>
<keyword evidence="14" id="KW-0175">Coiled coil</keyword>
<evidence type="ECO:0000256" key="1">
    <source>
        <dbReference type="ARBA" id="ARBA00004141"/>
    </source>
</evidence>
<proteinExistence type="inferred from homology"/>
<comment type="subcellular location">
    <subcellularLocation>
        <location evidence="1">Membrane</location>
        <topology evidence="1">Multi-pass membrane protein</topology>
    </subcellularLocation>
</comment>
<protein>
    <recommendedName>
        <fullName evidence="19">Amiloride-sensitive sodium channel</fullName>
    </recommendedName>
</protein>
<evidence type="ECO:0000256" key="13">
    <source>
        <dbReference type="RuleBase" id="RU000679"/>
    </source>
</evidence>
<keyword evidence="3 13" id="KW-0813">Transport</keyword>
<evidence type="ECO:0000256" key="12">
    <source>
        <dbReference type="ARBA" id="ARBA00023303"/>
    </source>
</evidence>
<dbReference type="GO" id="GO:0005886">
    <property type="term" value="C:plasma membrane"/>
    <property type="evidence" value="ECO:0007669"/>
    <property type="project" value="TreeGrafter"/>
</dbReference>
<dbReference type="AlphaFoldDB" id="A0A016SY24"/>
<evidence type="ECO:0000256" key="15">
    <source>
        <dbReference type="SAM" id="MobiDB-lite"/>
    </source>
</evidence>
<evidence type="ECO:0000313" key="17">
    <source>
        <dbReference type="EMBL" id="EYB95286.1"/>
    </source>
</evidence>
<keyword evidence="12 13" id="KW-0407">Ion channel</keyword>
<keyword evidence="5 13" id="KW-0812">Transmembrane</keyword>
<evidence type="ECO:0000256" key="6">
    <source>
        <dbReference type="ARBA" id="ARBA00022989"/>
    </source>
</evidence>
<sequence>MHGPKRIYQGKRFSTYFWILMMLCFGILLIYQVATLIQKYVSNPTVTKISSLTSENGMDFPMVTMCNFKPVKKSYIQRLNTSGDFSDQLLNYLMESLMDTKALYGNVDRAHLDVGDRALRAYQESHPNFTILGFFDEAGFNCSETMVVCMFGLRQFDCCRFIQSKMTNMGKCHSLDLRRGRDWMQKQIVAGVNGGLQIILDPHMEEQLDSSGDYIEPIPTNAFDIGFRYYVHAPDTIPYLVSEGISVSPGVSVYSAIFKKTYVLLPPENWGNCTDTWPPSFSTTLPYSLINCNSLCNARFFYERCGCSPFMYNIDYSFPMCTPYQSFRCIDQYARIQVNGSEYFNPQQCQECKVECNRLVYHVFNSYGHGLSREALGCLNRKNIKLTKAYMRSHFLTLNVFFRDMAHTEYRQVLTTSLTETLGEIGGTMGMFLGMSLITVTEISLFISKIGWIAISKRRRDYLYNKKKREQRCEKQEAIMARLSMICNDLQEREKQLEETVSTFNKLRTRENVDINDSVPATQSRLRRFSEQILDGFRRLSKPQGRTAPLPALEKAEEDMRSDSPEKMLEEQGKQFDDTDKNKFLHMDNTLSDPGSMIELQIDLRDLDRKIASGFPINIQRRRRASAPPRAPRGVKVAPMMANRSAKLNACAPFYTATSKDHPLHEDIM</sequence>
<keyword evidence="10" id="KW-0325">Glycoprotein</keyword>
<dbReference type="Gene3D" id="2.60.470.10">
    <property type="entry name" value="Acid-sensing ion channels like domains"/>
    <property type="match status" value="1"/>
</dbReference>
<keyword evidence="18" id="KW-1185">Reference proteome</keyword>
<evidence type="ECO:0000256" key="7">
    <source>
        <dbReference type="ARBA" id="ARBA00023053"/>
    </source>
</evidence>
<feature type="compositionally biased region" description="Basic and acidic residues" evidence="15">
    <location>
        <begin position="554"/>
        <end position="565"/>
    </location>
</feature>
<evidence type="ECO:0000256" key="2">
    <source>
        <dbReference type="ARBA" id="ARBA00007193"/>
    </source>
</evidence>
<feature type="transmembrane region" description="Helical" evidence="16">
    <location>
        <begin position="15"/>
        <end position="34"/>
    </location>
</feature>
<evidence type="ECO:0000256" key="8">
    <source>
        <dbReference type="ARBA" id="ARBA00023065"/>
    </source>
</evidence>
<evidence type="ECO:0000256" key="5">
    <source>
        <dbReference type="ARBA" id="ARBA00022692"/>
    </source>
</evidence>
<dbReference type="Gene3D" id="1.10.287.770">
    <property type="entry name" value="YojJ-like"/>
    <property type="match status" value="1"/>
</dbReference>
<name>A0A016SY24_9BILA</name>
<keyword evidence="8 13" id="KW-0406">Ion transport</keyword>
<keyword evidence="6 16" id="KW-1133">Transmembrane helix</keyword>
<evidence type="ECO:0000256" key="4">
    <source>
        <dbReference type="ARBA" id="ARBA00022461"/>
    </source>
</evidence>
<dbReference type="PANTHER" id="PTHR11690:SF222">
    <property type="entry name" value="AMILORIDE-SENSITIVE SODIUM CHANNEL SUBUNIT GAMMA"/>
    <property type="match status" value="1"/>
</dbReference>
<dbReference type="EMBL" id="JARK01001498">
    <property type="protein sequence ID" value="EYB95286.1"/>
    <property type="molecule type" value="Genomic_DNA"/>
</dbReference>
<dbReference type="STRING" id="53326.A0A016SY24"/>
<evidence type="ECO:0000313" key="18">
    <source>
        <dbReference type="Proteomes" id="UP000024635"/>
    </source>
</evidence>
<accession>A0A016SY24</accession>